<dbReference type="SMART" id="SM00490">
    <property type="entry name" value="HELICc"/>
    <property type="match status" value="1"/>
</dbReference>
<dbReference type="InterPro" id="IPR011545">
    <property type="entry name" value="DEAD/DEAH_box_helicase_dom"/>
</dbReference>
<keyword evidence="2 6" id="KW-0378">Hydrolase</keyword>
<keyword evidence="3 6" id="KW-0347">Helicase</keyword>
<comment type="caution">
    <text evidence="10">The sequence shown here is derived from an EMBL/GenBank/DDBJ whole genome shotgun (WGS) entry which is preliminary data.</text>
</comment>
<dbReference type="SMART" id="SM00487">
    <property type="entry name" value="DEXDc"/>
    <property type="match status" value="1"/>
</dbReference>
<dbReference type="Pfam" id="PF03880">
    <property type="entry name" value="DbpA"/>
    <property type="match status" value="1"/>
</dbReference>
<dbReference type="InterPro" id="IPR000629">
    <property type="entry name" value="RNA-helicase_DEAD-box_CS"/>
</dbReference>
<dbReference type="Pfam" id="PF00271">
    <property type="entry name" value="Helicase_C"/>
    <property type="match status" value="1"/>
</dbReference>
<accession>A0ABV9NFM7</accession>
<evidence type="ECO:0000256" key="6">
    <source>
        <dbReference type="RuleBase" id="RU000492"/>
    </source>
</evidence>
<dbReference type="Gene3D" id="3.40.50.300">
    <property type="entry name" value="P-loop containing nucleotide triphosphate hydrolases"/>
    <property type="match status" value="2"/>
</dbReference>
<feature type="domain" description="Helicase C-terminal" evidence="9">
    <location>
        <begin position="230"/>
        <end position="386"/>
    </location>
</feature>
<feature type="region of interest" description="Disordered" evidence="7">
    <location>
        <begin position="545"/>
        <end position="682"/>
    </location>
</feature>
<dbReference type="InterPro" id="IPR027417">
    <property type="entry name" value="P-loop_NTPase"/>
</dbReference>
<dbReference type="PANTHER" id="PTHR47959:SF1">
    <property type="entry name" value="ATP-DEPENDENT RNA HELICASE DBPA"/>
    <property type="match status" value="1"/>
</dbReference>
<dbReference type="InterPro" id="IPR001650">
    <property type="entry name" value="Helicase_C-like"/>
</dbReference>
<dbReference type="PANTHER" id="PTHR47959">
    <property type="entry name" value="ATP-DEPENDENT RNA HELICASE RHLE-RELATED"/>
    <property type="match status" value="1"/>
</dbReference>
<keyword evidence="1 6" id="KW-0547">Nucleotide-binding</keyword>
<dbReference type="CDD" id="cd12252">
    <property type="entry name" value="RRM_DbpA"/>
    <property type="match status" value="1"/>
</dbReference>
<evidence type="ECO:0000256" key="2">
    <source>
        <dbReference type="ARBA" id="ARBA00022801"/>
    </source>
</evidence>
<dbReference type="PROSITE" id="PS51192">
    <property type="entry name" value="HELICASE_ATP_BIND_1"/>
    <property type="match status" value="1"/>
</dbReference>
<dbReference type="Gene3D" id="3.30.70.330">
    <property type="match status" value="1"/>
</dbReference>
<proteinExistence type="inferred from homology"/>
<comment type="similarity">
    <text evidence="5 6">Belongs to the DEAD box helicase family.</text>
</comment>
<evidence type="ECO:0000256" key="3">
    <source>
        <dbReference type="ARBA" id="ARBA00022806"/>
    </source>
</evidence>
<evidence type="ECO:0000256" key="1">
    <source>
        <dbReference type="ARBA" id="ARBA00022741"/>
    </source>
</evidence>
<dbReference type="RefSeq" id="WP_371392906.1">
    <property type="nucleotide sequence ID" value="NZ_CP163421.1"/>
</dbReference>
<gene>
    <name evidence="10" type="ORF">ACFPB0_12245</name>
</gene>
<keyword evidence="4 6" id="KW-0067">ATP-binding</keyword>
<sequence>MTLPDTIHPALRAALARKGYETLTDVQGAVLADNAFGQDLLVSAQTGSGKTVAFGIAMAPDLLGEDEKLAFSQSPLALVIAPTRELALQVQRELGWLYADAGARIASAVGGMDPRAERRAMERGAHIIVGTPGRLKDHIERGALDLSAIRAIVLDEADEMLDFGFREDLEFILGSAPEERRTLLFSATVSKEIARIAQTYQSGAVRISTISHGSQHADISYVVHAVPPRDRENAVINVLRYHGAPRALVFCGTREGVNRMAARLANRGFASVALSGELSQAERTKALQSLRDGRAAVCVATDVAARGIDLPGLDLVIHADLPNNSETLLHRSGRTGRAGAKGISVLVTGFNQRGRATRLLRDARLDAEWTDAPDADAVRAKDRERLGEHPAFTGEIDEERLSEAREIIERFGAERIALGFLAELERRLPAPEELGVDSGPVRREERGPRDRNEPFERRERRERAPRAGFEGSVWFEVDMGRRQRAEPRWLVPMICRLGDVTGRDIGAIDIGEVATRFEITGAQVEHFEKALLEPRERDQNVVVRRAGDTPLQPANPDAPPSRQRPPRDDRPGRRERFARRAERDEDALYEDKPPAPSVNIKPLSGGKKPDGAHKGPHKGRKSFKGDQPYRKDKAAGGEKPFRAGKSGKDGKPQAGKKPFKGDGPSGGDQTLKRIKRKPRKDS</sequence>
<evidence type="ECO:0000256" key="5">
    <source>
        <dbReference type="ARBA" id="ARBA00038437"/>
    </source>
</evidence>
<feature type="domain" description="Helicase ATP-binding" evidence="8">
    <location>
        <begin position="31"/>
        <end position="207"/>
    </location>
</feature>
<keyword evidence="11" id="KW-1185">Reference proteome</keyword>
<evidence type="ECO:0000256" key="7">
    <source>
        <dbReference type="SAM" id="MobiDB-lite"/>
    </source>
</evidence>
<dbReference type="InterPro" id="IPR044742">
    <property type="entry name" value="DEAD/DEAH_RhlB"/>
</dbReference>
<dbReference type="EMBL" id="JBHSGQ010000006">
    <property type="protein sequence ID" value="MFC4726064.1"/>
    <property type="molecule type" value="Genomic_DNA"/>
</dbReference>
<evidence type="ECO:0000313" key="10">
    <source>
        <dbReference type="EMBL" id="MFC4726064.1"/>
    </source>
</evidence>
<evidence type="ECO:0000259" key="9">
    <source>
        <dbReference type="PROSITE" id="PS51194"/>
    </source>
</evidence>
<dbReference type="CDD" id="cd18787">
    <property type="entry name" value="SF2_C_DEAD"/>
    <property type="match status" value="1"/>
</dbReference>
<dbReference type="PROSITE" id="PS51194">
    <property type="entry name" value="HELICASE_CTER"/>
    <property type="match status" value="1"/>
</dbReference>
<evidence type="ECO:0000256" key="4">
    <source>
        <dbReference type="ARBA" id="ARBA00022840"/>
    </source>
</evidence>
<dbReference type="CDD" id="cd00268">
    <property type="entry name" value="DEADc"/>
    <property type="match status" value="1"/>
</dbReference>
<reference evidence="11" key="1">
    <citation type="journal article" date="2019" name="Int. J. Syst. Evol. Microbiol.">
        <title>The Global Catalogue of Microorganisms (GCM) 10K type strain sequencing project: providing services to taxonomists for standard genome sequencing and annotation.</title>
        <authorList>
            <consortium name="The Broad Institute Genomics Platform"/>
            <consortium name="The Broad Institute Genome Sequencing Center for Infectious Disease"/>
            <person name="Wu L."/>
            <person name="Ma J."/>
        </authorList>
    </citation>
    <scope>NUCLEOTIDE SEQUENCE [LARGE SCALE GENOMIC DNA]</scope>
    <source>
        <strain evidence="11">CCUG 62981</strain>
    </source>
</reference>
<dbReference type="Proteomes" id="UP001596024">
    <property type="component" value="Unassembled WGS sequence"/>
</dbReference>
<feature type="region of interest" description="Disordered" evidence="7">
    <location>
        <begin position="432"/>
        <end position="463"/>
    </location>
</feature>
<dbReference type="InterPro" id="IPR014001">
    <property type="entry name" value="Helicase_ATP-bd"/>
</dbReference>
<evidence type="ECO:0000259" key="8">
    <source>
        <dbReference type="PROSITE" id="PS51192"/>
    </source>
</evidence>
<dbReference type="SUPFAM" id="SSF52540">
    <property type="entry name" value="P-loop containing nucleoside triphosphate hydrolases"/>
    <property type="match status" value="1"/>
</dbReference>
<dbReference type="InterPro" id="IPR005580">
    <property type="entry name" value="DbpA/CsdA_RNA-bd_dom"/>
</dbReference>
<feature type="compositionally biased region" description="Basic residues" evidence="7">
    <location>
        <begin position="672"/>
        <end position="682"/>
    </location>
</feature>
<feature type="compositionally biased region" description="Basic and acidic residues" evidence="7">
    <location>
        <begin position="440"/>
        <end position="463"/>
    </location>
</feature>
<evidence type="ECO:0000313" key="11">
    <source>
        <dbReference type="Proteomes" id="UP001596024"/>
    </source>
</evidence>
<dbReference type="PROSITE" id="PS00039">
    <property type="entry name" value="DEAD_ATP_HELICASE"/>
    <property type="match status" value="1"/>
</dbReference>
<organism evidence="10 11">
    <name type="scientific">Glycocaulis abyssi</name>
    <dbReference type="NCBI Taxonomy" id="1433403"/>
    <lineage>
        <taxon>Bacteria</taxon>
        <taxon>Pseudomonadati</taxon>
        <taxon>Pseudomonadota</taxon>
        <taxon>Alphaproteobacteria</taxon>
        <taxon>Maricaulales</taxon>
        <taxon>Maricaulaceae</taxon>
        <taxon>Glycocaulis</taxon>
    </lineage>
</organism>
<dbReference type="Pfam" id="PF00270">
    <property type="entry name" value="DEAD"/>
    <property type="match status" value="1"/>
</dbReference>
<dbReference type="InterPro" id="IPR012677">
    <property type="entry name" value="Nucleotide-bd_a/b_plait_sf"/>
</dbReference>
<feature type="compositionally biased region" description="Basic and acidic residues" evidence="7">
    <location>
        <begin position="623"/>
        <end position="651"/>
    </location>
</feature>
<feature type="compositionally biased region" description="Basic and acidic residues" evidence="7">
    <location>
        <begin position="565"/>
        <end position="583"/>
    </location>
</feature>
<dbReference type="GO" id="GO:0004386">
    <property type="term" value="F:helicase activity"/>
    <property type="evidence" value="ECO:0007669"/>
    <property type="project" value="UniProtKB-KW"/>
</dbReference>
<name>A0ABV9NFM7_9PROT</name>
<protein>
    <submittedName>
        <fullName evidence="10">DEAD/DEAH box helicase</fullName>
    </submittedName>
</protein>
<dbReference type="InterPro" id="IPR050079">
    <property type="entry name" value="DEAD_box_RNA_helicase"/>
</dbReference>